<accession>A0ABN0R519</accession>
<evidence type="ECO:0000313" key="2">
    <source>
        <dbReference type="Proteomes" id="UP000020681"/>
    </source>
</evidence>
<dbReference type="GO" id="GO:0008168">
    <property type="term" value="F:methyltransferase activity"/>
    <property type="evidence" value="ECO:0007669"/>
    <property type="project" value="UniProtKB-KW"/>
</dbReference>
<dbReference type="EMBL" id="JAOL01000080">
    <property type="protein sequence ID" value="EUA92188.1"/>
    <property type="molecule type" value="Genomic_DNA"/>
</dbReference>
<sequence>MGTGASWADGEPIGDKLTRLTTQLLAALDESTKLDEAVRAQLGRVRWR</sequence>
<keyword evidence="1" id="KW-0489">Methyltransferase</keyword>
<protein>
    <submittedName>
        <fullName evidence="1">Type I restriction/modification system DNA methylase HsdM domain protein</fullName>
    </submittedName>
</protein>
<proteinExistence type="predicted"/>
<gene>
    <name evidence="1" type="ORF">I551_1366</name>
</gene>
<keyword evidence="1" id="KW-0808">Transferase</keyword>
<organism evidence="1 2">
    <name type="scientific">Mycobacterium ulcerans str. Harvey</name>
    <dbReference type="NCBI Taxonomy" id="1299332"/>
    <lineage>
        <taxon>Bacteria</taxon>
        <taxon>Bacillati</taxon>
        <taxon>Actinomycetota</taxon>
        <taxon>Actinomycetes</taxon>
        <taxon>Mycobacteriales</taxon>
        <taxon>Mycobacteriaceae</taxon>
        <taxon>Mycobacterium</taxon>
        <taxon>Mycobacterium ulcerans group</taxon>
    </lineage>
</organism>
<keyword evidence="2" id="KW-1185">Reference proteome</keyword>
<name>A0ABN0R519_MYCUL</name>
<comment type="caution">
    <text evidence="1">The sequence shown here is derived from an EMBL/GenBank/DDBJ whole genome shotgun (WGS) entry which is preliminary data.</text>
</comment>
<reference evidence="1 2" key="1">
    <citation type="submission" date="2014-01" db="EMBL/GenBank/DDBJ databases">
        <authorList>
            <person name="Dobos K."/>
            <person name="Lenaerts A."/>
            <person name="Ordway D."/>
            <person name="DeGroote M.A."/>
            <person name="Parker T."/>
            <person name="Sizemore C."/>
            <person name="Tallon L.J."/>
            <person name="Sadzewicz L.K."/>
            <person name="Sengamalay N."/>
            <person name="Fraser C.M."/>
            <person name="Hine E."/>
            <person name="Shefchek K.A."/>
            <person name="Das S.P."/>
            <person name="Tettelin H."/>
        </authorList>
    </citation>
    <scope>NUCLEOTIDE SEQUENCE [LARGE SCALE GENOMIC DNA]</scope>
    <source>
        <strain evidence="1 2">Harvey</strain>
    </source>
</reference>
<dbReference type="Proteomes" id="UP000020681">
    <property type="component" value="Unassembled WGS sequence"/>
</dbReference>
<dbReference type="GO" id="GO:0032259">
    <property type="term" value="P:methylation"/>
    <property type="evidence" value="ECO:0007669"/>
    <property type="project" value="UniProtKB-KW"/>
</dbReference>
<evidence type="ECO:0000313" key="1">
    <source>
        <dbReference type="EMBL" id="EUA92188.1"/>
    </source>
</evidence>